<comment type="caution">
    <text evidence="1">The sequence shown here is derived from an EMBL/GenBank/DDBJ whole genome shotgun (WGS) entry which is preliminary data.</text>
</comment>
<dbReference type="GO" id="GO:0043683">
    <property type="term" value="P:type IV pilus assembly"/>
    <property type="evidence" value="ECO:0007669"/>
    <property type="project" value="TreeGrafter"/>
</dbReference>
<dbReference type="AlphaFoldDB" id="A0A1Q8SX33"/>
<dbReference type="OrthoDB" id="5296173at2"/>
<evidence type="ECO:0000313" key="1">
    <source>
        <dbReference type="EMBL" id="OLO05963.1"/>
    </source>
</evidence>
<dbReference type="EMBL" id="MSDO01000001">
    <property type="protein sequence ID" value="OLO05963.1"/>
    <property type="molecule type" value="Genomic_DNA"/>
</dbReference>
<dbReference type="GO" id="GO:0043107">
    <property type="term" value="P:type IV pilus-dependent motility"/>
    <property type="evidence" value="ECO:0007669"/>
    <property type="project" value="TreeGrafter"/>
</dbReference>
<dbReference type="PANTHER" id="PTHR40278">
    <property type="entry name" value="DNA UTILIZATION PROTEIN HOFN"/>
    <property type="match status" value="1"/>
</dbReference>
<dbReference type="Proteomes" id="UP000186878">
    <property type="component" value="Unassembled WGS sequence"/>
</dbReference>
<keyword evidence="2" id="KW-1185">Reference proteome</keyword>
<reference evidence="1 2" key="1">
    <citation type="submission" date="2016-12" db="EMBL/GenBank/DDBJ databases">
        <title>Draft genome sequences of strains Salinicola socius SMB35, Salinicola sp. MH3R3-1 and Chromohalobacter sp. SMB17 from the Verkhnekamsk potash mining region of Russia.</title>
        <authorList>
            <person name="Mavrodi D.V."/>
            <person name="Olsson B.E."/>
            <person name="Korsakova E.S."/>
            <person name="Pyankova A."/>
            <person name="Mavrodi O.V."/>
            <person name="Plotnikova E.G."/>
        </authorList>
    </citation>
    <scope>NUCLEOTIDE SEQUENCE [LARGE SCALE GENOMIC DNA]</scope>
    <source>
        <strain evidence="1 2">SMB35</strain>
    </source>
</reference>
<sequence length="189" mass="21539">MTIEINLLPWRERHRLRRTRRFKQGLLLTLLLGLVVGFCIAQYEESMVRAGQARLALIQRDTDALTRDIQVMRDFRQLRERMLKQIEVISELQSSRPLTIRVLDQLTATVVDGVHYTELRRKGSRLELSGVAASNRQVSDQMRALDNSAAFDIPLLSDVQSDEGAVSAKRFHMSVDEHAIDDIEPEAGS</sequence>
<accession>A0A1Q8SX33</accession>
<organism evidence="1 2">
    <name type="scientific">Salinicola socius</name>
    <dbReference type="NCBI Taxonomy" id="404433"/>
    <lineage>
        <taxon>Bacteria</taxon>
        <taxon>Pseudomonadati</taxon>
        <taxon>Pseudomonadota</taxon>
        <taxon>Gammaproteobacteria</taxon>
        <taxon>Oceanospirillales</taxon>
        <taxon>Halomonadaceae</taxon>
        <taxon>Salinicola</taxon>
    </lineage>
</organism>
<gene>
    <name evidence="1" type="ORF">BTW07_00185</name>
</gene>
<dbReference type="Pfam" id="PF05137">
    <property type="entry name" value="PilN"/>
    <property type="match status" value="1"/>
</dbReference>
<evidence type="ECO:0000313" key="2">
    <source>
        <dbReference type="Proteomes" id="UP000186878"/>
    </source>
</evidence>
<dbReference type="InterPro" id="IPR007813">
    <property type="entry name" value="PilN"/>
</dbReference>
<dbReference type="RefSeq" id="WP_075568134.1">
    <property type="nucleotide sequence ID" value="NZ_MSDO01000001.1"/>
</dbReference>
<protein>
    <recommendedName>
        <fullName evidence="3">Fimbrial assembly protein</fullName>
    </recommendedName>
</protein>
<dbReference type="InterPro" id="IPR052534">
    <property type="entry name" value="Extracell_DNA_Util/SecSys_Comp"/>
</dbReference>
<dbReference type="STRING" id="404433.BTW07_00185"/>
<dbReference type="PANTHER" id="PTHR40278:SF2">
    <property type="entry name" value="TYPE IV PILUS INNER MEMBRANE COMPONENT PILN"/>
    <property type="match status" value="1"/>
</dbReference>
<name>A0A1Q8SX33_9GAMM</name>
<proteinExistence type="predicted"/>
<evidence type="ECO:0008006" key="3">
    <source>
        <dbReference type="Google" id="ProtNLM"/>
    </source>
</evidence>